<dbReference type="EMBL" id="JAFLQZ010000002">
    <property type="protein sequence ID" value="MBO0357000.1"/>
    <property type="molecule type" value="Genomic_DNA"/>
</dbReference>
<evidence type="ECO:0000256" key="6">
    <source>
        <dbReference type="ARBA" id="ARBA00022989"/>
    </source>
</evidence>
<dbReference type="AlphaFoldDB" id="A0A939ET19"/>
<accession>A0A939ET19</accession>
<comment type="function">
    <text evidence="9">Part of the twin-arginine translocation (Tat) system that transports large folded proteins containing a characteristic twin-arginine motif in their signal peptide across membranes. TatA could form the protein-conducting channel of the Tat system.</text>
</comment>
<comment type="caution">
    <text evidence="11">The sequence shown here is derived from an EMBL/GenBank/DDBJ whole genome shotgun (WGS) entry which is preliminary data.</text>
</comment>
<gene>
    <name evidence="9" type="primary">tatA</name>
    <name evidence="11" type="ORF">J0X19_03505</name>
</gene>
<comment type="similarity">
    <text evidence="9">Belongs to the TatA/E family.</text>
</comment>
<dbReference type="Pfam" id="PF02416">
    <property type="entry name" value="TatA_B_E"/>
    <property type="match status" value="1"/>
</dbReference>
<keyword evidence="2 9" id="KW-0813">Transport</keyword>
<dbReference type="HAMAP" id="MF_00236">
    <property type="entry name" value="TatA_E"/>
    <property type="match status" value="1"/>
</dbReference>
<keyword evidence="7 9" id="KW-0811">Translocation</keyword>
<keyword evidence="8 9" id="KW-0472">Membrane</keyword>
<evidence type="ECO:0000256" key="2">
    <source>
        <dbReference type="ARBA" id="ARBA00022448"/>
    </source>
</evidence>
<dbReference type="RefSeq" id="WP_206981177.1">
    <property type="nucleotide sequence ID" value="NZ_JAFLQZ010000002.1"/>
</dbReference>
<sequence length="75" mass="8624">MQLSSLFLIGNFGTTEILLIVFAIILLFGAKRIPELFRGMGQGIREFKDASKEDKPEYRDQNPPRNPNDPNQPRY</sequence>
<comment type="subunit">
    <text evidence="9">Forms a complex with TatC.</text>
</comment>
<dbReference type="GO" id="GO:0043953">
    <property type="term" value="P:protein transport by the Tat complex"/>
    <property type="evidence" value="ECO:0007669"/>
    <property type="project" value="UniProtKB-UniRule"/>
</dbReference>
<comment type="subcellular location">
    <subcellularLocation>
        <location evidence="1 9">Cell membrane</location>
        <topology evidence="1 9">Single-pass membrane protein</topology>
    </subcellularLocation>
</comment>
<keyword evidence="4 9" id="KW-0812">Transmembrane</keyword>
<dbReference type="Proteomes" id="UP000664144">
    <property type="component" value="Unassembled WGS sequence"/>
</dbReference>
<evidence type="ECO:0000256" key="4">
    <source>
        <dbReference type="ARBA" id="ARBA00022692"/>
    </source>
</evidence>
<dbReference type="GO" id="GO:0008320">
    <property type="term" value="F:protein transmembrane transporter activity"/>
    <property type="evidence" value="ECO:0007669"/>
    <property type="project" value="UniProtKB-UniRule"/>
</dbReference>
<organism evidence="11 12">
    <name type="scientific">Hymenobacter telluris</name>
    <dbReference type="NCBI Taxonomy" id="2816474"/>
    <lineage>
        <taxon>Bacteria</taxon>
        <taxon>Pseudomonadati</taxon>
        <taxon>Bacteroidota</taxon>
        <taxon>Cytophagia</taxon>
        <taxon>Cytophagales</taxon>
        <taxon>Hymenobacteraceae</taxon>
        <taxon>Hymenobacter</taxon>
    </lineage>
</organism>
<keyword evidence="5 9" id="KW-0653">Protein transport</keyword>
<reference evidence="11" key="1">
    <citation type="submission" date="2021-03" db="EMBL/GenBank/DDBJ databases">
        <authorList>
            <person name="Kim M.K."/>
        </authorList>
    </citation>
    <scope>NUCLEOTIDE SEQUENCE</scope>
    <source>
        <strain evidence="11">BT186</strain>
    </source>
</reference>
<evidence type="ECO:0000256" key="1">
    <source>
        <dbReference type="ARBA" id="ARBA00004162"/>
    </source>
</evidence>
<feature type="transmembrane region" description="Helical" evidence="9">
    <location>
        <begin position="6"/>
        <end position="30"/>
    </location>
</feature>
<name>A0A939ET19_9BACT</name>
<proteinExistence type="inferred from homology"/>
<feature type="compositionally biased region" description="Basic and acidic residues" evidence="10">
    <location>
        <begin position="48"/>
        <end position="62"/>
    </location>
</feature>
<evidence type="ECO:0000256" key="5">
    <source>
        <dbReference type="ARBA" id="ARBA00022927"/>
    </source>
</evidence>
<dbReference type="InterPro" id="IPR006312">
    <property type="entry name" value="TatA/E"/>
</dbReference>
<keyword evidence="12" id="KW-1185">Reference proteome</keyword>
<evidence type="ECO:0000313" key="11">
    <source>
        <dbReference type="EMBL" id="MBO0357000.1"/>
    </source>
</evidence>
<evidence type="ECO:0000256" key="10">
    <source>
        <dbReference type="SAM" id="MobiDB-lite"/>
    </source>
</evidence>
<keyword evidence="3 9" id="KW-1003">Cell membrane</keyword>
<evidence type="ECO:0000256" key="9">
    <source>
        <dbReference type="HAMAP-Rule" id="MF_00236"/>
    </source>
</evidence>
<dbReference type="Gene3D" id="1.20.5.3310">
    <property type="match status" value="1"/>
</dbReference>
<evidence type="ECO:0000256" key="7">
    <source>
        <dbReference type="ARBA" id="ARBA00023010"/>
    </source>
</evidence>
<evidence type="ECO:0000313" key="12">
    <source>
        <dbReference type="Proteomes" id="UP000664144"/>
    </source>
</evidence>
<evidence type="ECO:0000256" key="8">
    <source>
        <dbReference type="ARBA" id="ARBA00023136"/>
    </source>
</evidence>
<dbReference type="PANTHER" id="PTHR42982">
    <property type="entry name" value="SEC-INDEPENDENT PROTEIN TRANSLOCASE PROTEIN TATA"/>
    <property type="match status" value="1"/>
</dbReference>
<evidence type="ECO:0000256" key="3">
    <source>
        <dbReference type="ARBA" id="ARBA00022475"/>
    </source>
</evidence>
<dbReference type="PANTHER" id="PTHR42982:SF1">
    <property type="entry name" value="SEC-INDEPENDENT PROTEIN TRANSLOCASE PROTEIN TATA"/>
    <property type="match status" value="1"/>
</dbReference>
<dbReference type="GO" id="GO:0033281">
    <property type="term" value="C:TAT protein transport complex"/>
    <property type="evidence" value="ECO:0007669"/>
    <property type="project" value="UniProtKB-UniRule"/>
</dbReference>
<dbReference type="InterPro" id="IPR003369">
    <property type="entry name" value="TatA/B/E"/>
</dbReference>
<dbReference type="NCBIfam" id="TIGR01411">
    <property type="entry name" value="tatAE"/>
    <property type="match status" value="1"/>
</dbReference>
<feature type="region of interest" description="Disordered" evidence="10">
    <location>
        <begin position="48"/>
        <end position="75"/>
    </location>
</feature>
<keyword evidence="6 9" id="KW-1133">Transmembrane helix</keyword>
<protein>
    <recommendedName>
        <fullName evidence="9">Sec-independent protein translocase protein TatA</fullName>
    </recommendedName>
</protein>